<dbReference type="AlphaFoldDB" id="A0A9N7MKM5"/>
<dbReference type="PROSITE" id="PS50888">
    <property type="entry name" value="BHLH"/>
    <property type="match status" value="1"/>
</dbReference>
<dbReference type="Pfam" id="PF00010">
    <property type="entry name" value="HLH"/>
    <property type="match status" value="1"/>
</dbReference>
<protein>
    <submittedName>
        <fullName evidence="8">Transcription factor bHLH84</fullName>
    </submittedName>
</protein>
<accession>A0A9N7MKM5</accession>
<dbReference type="EMBL" id="CACSLK010000984">
    <property type="protein sequence ID" value="CAA0806774.1"/>
    <property type="molecule type" value="Genomic_DNA"/>
</dbReference>
<feature type="region of interest" description="Disordered" evidence="6">
    <location>
        <begin position="156"/>
        <end position="245"/>
    </location>
</feature>
<dbReference type="Proteomes" id="UP001153555">
    <property type="component" value="Unassembled WGS sequence"/>
</dbReference>
<dbReference type="FunFam" id="4.10.280.10:FF:000022">
    <property type="entry name" value="Basic helix-loop-helix transcription factor"/>
    <property type="match status" value="1"/>
</dbReference>
<comment type="subcellular location">
    <subcellularLocation>
        <location evidence="1">Nucleus</location>
    </subcellularLocation>
</comment>
<name>A0A9N7MKM5_STRHE</name>
<gene>
    <name evidence="8" type="ORF">SHERM_09657</name>
</gene>
<evidence type="ECO:0000256" key="2">
    <source>
        <dbReference type="ARBA" id="ARBA00023015"/>
    </source>
</evidence>
<dbReference type="SUPFAM" id="SSF47459">
    <property type="entry name" value="HLH, helix-loop-helix DNA-binding domain"/>
    <property type="match status" value="1"/>
</dbReference>
<dbReference type="InterPro" id="IPR036638">
    <property type="entry name" value="HLH_DNA-bd_sf"/>
</dbReference>
<keyword evidence="5" id="KW-0539">Nucleus</keyword>
<dbReference type="GO" id="GO:0005634">
    <property type="term" value="C:nucleus"/>
    <property type="evidence" value="ECO:0007669"/>
    <property type="project" value="UniProtKB-SubCell"/>
</dbReference>
<dbReference type="InterPro" id="IPR045843">
    <property type="entry name" value="IND-like"/>
</dbReference>
<dbReference type="InterPro" id="IPR011598">
    <property type="entry name" value="bHLH_dom"/>
</dbReference>
<dbReference type="GO" id="GO:0048766">
    <property type="term" value="P:root hair initiation"/>
    <property type="evidence" value="ECO:0007669"/>
    <property type="project" value="UniProtKB-ARBA"/>
</dbReference>
<comment type="caution">
    <text evidence="8">The sequence shown here is derived from an EMBL/GenBank/DDBJ whole genome shotgun (WGS) entry which is preliminary data.</text>
</comment>
<feature type="compositionally biased region" description="Low complexity" evidence="6">
    <location>
        <begin position="192"/>
        <end position="212"/>
    </location>
</feature>
<keyword evidence="3" id="KW-0238">DNA-binding</keyword>
<evidence type="ECO:0000256" key="5">
    <source>
        <dbReference type="ARBA" id="ARBA00023242"/>
    </source>
</evidence>
<evidence type="ECO:0000256" key="4">
    <source>
        <dbReference type="ARBA" id="ARBA00023163"/>
    </source>
</evidence>
<keyword evidence="2" id="KW-0805">Transcription regulation</keyword>
<proteinExistence type="predicted"/>
<evidence type="ECO:0000313" key="8">
    <source>
        <dbReference type="EMBL" id="CAA0806774.1"/>
    </source>
</evidence>
<keyword evidence="9" id="KW-1185">Reference proteome</keyword>
<dbReference type="PANTHER" id="PTHR16223">
    <property type="entry name" value="TRANSCRIPTION FACTOR BHLH83-RELATED"/>
    <property type="match status" value="1"/>
</dbReference>
<evidence type="ECO:0000256" key="3">
    <source>
        <dbReference type="ARBA" id="ARBA00023125"/>
    </source>
</evidence>
<dbReference type="OrthoDB" id="651283at2759"/>
<organism evidence="8 9">
    <name type="scientific">Striga hermonthica</name>
    <name type="common">Purple witchweed</name>
    <name type="synonym">Buchnera hermonthica</name>
    <dbReference type="NCBI Taxonomy" id="68872"/>
    <lineage>
        <taxon>Eukaryota</taxon>
        <taxon>Viridiplantae</taxon>
        <taxon>Streptophyta</taxon>
        <taxon>Embryophyta</taxon>
        <taxon>Tracheophyta</taxon>
        <taxon>Spermatophyta</taxon>
        <taxon>Magnoliopsida</taxon>
        <taxon>eudicotyledons</taxon>
        <taxon>Gunneridae</taxon>
        <taxon>Pentapetalae</taxon>
        <taxon>asterids</taxon>
        <taxon>lamiids</taxon>
        <taxon>Lamiales</taxon>
        <taxon>Orobanchaceae</taxon>
        <taxon>Buchnereae</taxon>
        <taxon>Striga</taxon>
    </lineage>
</organism>
<dbReference type="PANTHER" id="PTHR16223:SF274">
    <property type="entry name" value="TRANSCRIPTION FACTOR BHLH84"/>
    <property type="match status" value="1"/>
</dbReference>
<dbReference type="SMART" id="SM00353">
    <property type="entry name" value="HLH"/>
    <property type="match status" value="1"/>
</dbReference>
<feature type="domain" description="BHLH" evidence="7">
    <location>
        <begin position="240"/>
        <end position="289"/>
    </location>
</feature>
<dbReference type="GO" id="GO:0046983">
    <property type="term" value="F:protein dimerization activity"/>
    <property type="evidence" value="ECO:0007669"/>
    <property type="project" value="InterPro"/>
</dbReference>
<dbReference type="CDD" id="cd11454">
    <property type="entry name" value="bHLH_AtIND_like"/>
    <property type="match status" value="1"/>
</dbReference>
<sequence>MSLHFTSIQQLELLLDLSKTKIPFSSNMEQTGAISGLEWNNFMSGICSDEAEFMAQLINNYSVPNEVPSDNPSNFSNFWPDHHASNDDDGIYRERSMCHSLDETNASVFFPLPSSREGYYHDSFMSDSVESNENVPEGFPGNNLLFGEVLIFPNMPETSREDTVGTQPGSKKRSRPSGEKCVNVDYDDNDFDNNNNNNNNVKVQRQSSSSCCSEDDSSASQKVNEVSVGSKGKTRAGRGSATDPQSLYARKRRERINERLRILQKLVPNGTKVDISTMLEEAVQYVKFLQVQIKLLSCDDTWMYAPIAYNGMNIGLDSLDLKISTPKTQQSS</sequence>
<evidence type="ECO:0000256" key="1">
    <source>
        <dbReference type="ARBA" id="ARBA00004123"/>
    </source>
</evidence>
<evidence type="ECO:0000259" key="7">
    <source>
        <dbReference type="PROSITE" id="PS50888"/>
    </source>
</evidence>
<reference evidence="8" key="1">
    <citation type="submission" date="2019-12" db="EMBL/GenBank/DDBJ databases">
        <authorList>
            <person name="Scholes J."/>
        </authorList>
    </citation>
    <scope>NUCLEOTIDE SEQUENCE</scope>
</reference>
<dbReference type="GO" id="GO:0000981">
    <property type="term" value="F:DNA-binding transcription factor activity, RNA polymerase II-specific"/>
    <property type="evidence" value="ECO:0007669"/>
    <property type="project" value="TreeGrafter"/>
</dbReference>
<dbReference type="Gene3D" id="4.10.280.10">
    <property type="entry name" value="Helix-loop-helix DNA-binding domain"/>
    <property type="match status" value="1"/>
</dbReference>
<keyword evidence="4" id="KW-0804">Transcription</keyword>
<dbReference type="GO" id="GO:0000978">
    <property type="term" value="F:RNA polymerase II cis-regulatory region sequence-specific DNA binding"/>
    <property type="evidence" value="ECO:0007669"/>
    <property type="project" value="TreeGrafter"/>
</dbReference>
<evidence type="ECO:0000313" key="9">
    <source>
        <dbReference type="Proteomes" id="UP001153555"/>
    </source>
</evidence>
<evidence type="ECO:0000256" key="6">
    <source>
        <dbReference type="SAM" id="MobiDB-lite"/>
    </source>
</evidence>